<comment type="caution">
    <text evidence="3">The sequence shown here is derived from an EMBL/GenBank/DDBJ whole genome shotgun (WGS) entry which is preliminary data.</text>
</comment>
<dbReference type="GO" id="GO:0016989">
    <property type="term" value="F:sigma factor antagonist activity"/>
    <property type="evidence" value="ECO:0007669"/>
    <property type="project" value="TreeGrafter"/>
</dbReference>
<proteinExistence type="predicted"/>
<dbReference type="PANTHER" id="PTHR37461">
    <property type="entry name" value="ANTI-SIGMA-K FACTOR RSKA"/>
    <property type="match status" value="1"/>
</dbReference>
<name>A0A255Z0X8_9FLAO</name>
<sequence length="261" mass="29042">MMNREYIESGILELYVFGLLSESDMQEVQQMAAKHKDIEQEIVAIEQAVVNLSYSVSPHLSAENFEKIRQKLIEKHDGFIVMQPRRDTFAQYLGWAAAVVLLFGLGFQYYRYNEVVEENTKVVAQRSQFEQLVASLEKKNNATEEALSVIRGKNTATVRLAGQAVAPQAYARVYIDRDAKQTYVDVAGLPEPPKGKVYQVWALKLNPLAPTSIGIIASTTDKNGIFTVDTYEGAEAFGITLEPEGGSPSPTLEQLYTLGKV</sequence>
<protein>
    <submittedName>
        <fullName evidence="3">Anti-sigma factor</fullName>
    </submittedName>
</protein>
<organism evidence="3 4">
    <name type="scientific">Flavobacterium cyanobacteriorum</name>
    <dbReference type="NCBI Taxonomy" id="2022802"/>
    <lineage>
        <taxon>Bacteria</taxon>
        <taxon>Pseudomonadati</taxon>
        <taxon>Bacteroidota</taxon>
        <taxon>Flavobacteriia</taxon>
        <taxon>Flavobacteriales</taxon>
        <taxon>Flavobacteriaceae</taxon>
        <taxon>Flavobacterium</taxon>
    </lineage>
</organism>
<dbReference type="GO" id="GO:0006417">
    <property type="term" value="P:regulation of translation"/>
    <property type="evidence" value="ECO:0007669"/>
    <property type="project" value="TreeGrafter"/>
</dbReference>
<accession>A0A255Z0X8</accession>
<dbReference type="PANTHER" id="PTHR37461:SF1">
    <property type="entry name" value="ANTI-SIGMA-K FACTOR RSKA"/>
    <property type="match status" value="1"/>
</dbReference>
<feature type="domain" description="Anti-sigma K factor RskA C-terminal" evidence="2">
    <location>
        <begin position="96"/>
        <end position="251"/>
    </location>
</feature>
<dbReference type="EMBL" id="NOXV01000285">
    <property type="protein sequence ID" value="OYQ35153.1"/>
    <property type="molecule type" value="Genomic_DNA"/>
</dbReference>
<keyword evidence="1" id="KW-1133">Transmembrane helix</keyword>
<dbReference type="Proteomes" id="UP000216605">
    <property type="component" value="Unassembled WGS sequence"/>
</dbReference>
<evidence type="ECO:0000259" key="2">
    <source>
        <dbReference type="Pfam" id="PF10099"/>
    </source>
</evidence>
<dbReference type="AlphaFoldDB" id="A0A255Z0X8"/>
<dbReference type="Pfam" id="PF10099">
    <property type="entry name" value="RskA_C"/>
    <property type="match status" value="1"/>
</dbReference>
<dbReference type="InterPro" id="IPR051474">
    <property type="entry name" value="Anti-sigma-K/W_factor"/>
</dbReference>
<gene>
    <name evidence="3" type="ORF">CHU92_11000</name>
</gene>
<keyword evidence="1" id="KW-0472">Membrane</keyword>
<reference evidence="3 4" key="1">
    <citation type="submission" date="2017-07" db="EMBL/GenBank/DDBJ databases">
        <title>Flavobacterium cyanobacteriorum sp. nov., isolated from cyanobacterial aggregates in a eutrophic lake.</title>
        <authorList>
            <person name="Cai H."/>
        </authorList>
    </citation>
    <scope>NUCLEOTIDE SEQUENCE [LARGE SCALE GENOMIC DNA]</scope>
    <source>
        <strain evidence="3 4">TH021</strain>
    </source>
</reference>
<evidence type="ECO:0000256" key="1">
    <source>
        <dbReference type="SAM" id="Phobius"/>
    </source>
</evidence>
<dbReference type="OrthoDB" id="1420916at2"/>
<evidence type="ECO:0000313" key="3">
    <source>
        <dbReference type="EMBL" id="OYQ35153.1"/>
    </source>
</evidence>
<keyword evidence="4" id="KW-1185">Reference proteome</keyword>
<dbReference type="InterPro" id="IPR018764">
    <property type="entry name" value="RskA_C"/>
</dbReference>
<dbReference type="GO" id="GO:0005886">
    <property type="term" value="C:plasma membrane"/>
    <property type="evidence" value="ECO:0007669"/>
    <property type="project" value="InterPro"/>
</dbReference>
<evidence type="ECO:0000313" key="4">
    <source>
        <dbReference type="Proteomes" id="UP000216605"/>
    </source>
</evidence>
<keyword evidence="1" id="KW-0812">Transmembrane</keyword>
<feature type="transmembrane region" description="Helical" evidence="1">
    <location>
        <begin position="92"/>
        <end position="110"/>
    </location>
</feature>